<dbReference type="EMBL" id="HBUF01528789">
    <property type="protein sequence ID" value="CAG6751061.1"/>
    <property type="molecule type" value="Transcribed_RNA"/>
</dbReference>
<reference evidence="1" key="1">
    <citation type="submission" date="2021-05" db="EMBL/GenBank/DDBJ databases">
        <authorList>
            <person name="Alioto T."/>
            <person name="Alioto T."/>
            <person name="Gomez Garrido J."/>
        </authorList>
    </citation>
    <scope>NUCLEOTIDE SEQUENCE</scope>
</reference>
<evidence type="ECO:0000313" key="1">
    <source>
        <dbReference type="EMBL" id="CAG6751061.1"/>
    </source>
</evidence>
<sequence length="149" mass="16833">MLHLRYYWHLACYFKSSLFKSRIIIVPLLDSIDVLLDSIGVLLDSTGGLLDINCSEGEPCRSEACDCNSGAARVADTRSDGTRVRVPHQQTQHKCGFDKVMHCIYSVLNGRFFSINAATDILNYIRKITLYSWQDKIIEKYISSTFASS</sequence>
<proteinExistence type="predicted"/>
<dbReference type="AlphaFoldDB" id="A0A8D9EES8"/>
<protein>
    <submittedName>
        <fullName evidence="1">Uncharacterized protein</fullName>
    </submittedName>
</protein>
<accession>A0A8D9EES8</accession>
<organism evidence="1">
    <name type="scientific">Cacopsylla melanoneura</name>
    <dbReference type="NCBI Taxonomy" id="428564"/>
    <lineage>
        <taxon>Eukaryota</taxon>
        <taxon>Metazoa</taxon>
        <taxon>Ecdysozoa</taxon>
        <taxon>Arthropoda</taxon>
        <taxon>Hexapoda</taxon>
        <taxon>Insecta</taxon>
        <taxon>Pterygota</taxon>
        <taxon>Neoptera</taxon>
        <taxon>Paraneoptera</taxon>
        <taxon>Hemiptera</taxon>
        <taxon>Sternorrhyncha</taxon>
        <taxon>Psylloidea</taxon>
        <taxon>Psyllidae</taxon>
        <taxon>Psyllinae</taxon>
        <taxon>Cacopsylla</taxon>
    </lineage>
</organism>
<name>A0A8D9EES8_9HEMI</name>